<comment type="caution">
    <text evidence="7">The sequence shown here is derived from an EMBL/GenBank/DDBJ whole genome shotgun (WGS) entry which is preliminary data.</text>
</comment>
<keyword evidence="8" id="KW-1185">Reference proteome</keyword>
<dbReference type="RefSeq" id="WP_265788288.1">
    <property type="nucleotide sequence ID" value="NZ_BAABRS010000001.1"/>
</dbReference>
<dbReference type="Proteomes" id="UP001207337">
    <property type="component" value="Unassembled WGS sequence"/>
</dbReference>
<evidence type="ECO:0000256" key="3">
    <source>
        <dbReference type="ARBA" id="ARBA00022692"/>
    </source>
</evidence>
<comment type="subcellular location">
    <subcellularLocation>
        <location evidence="1">Membrane</location>
        <topology evidence="1">Multi-pass membrane protein</topology>
    </subcellularLocation>
</comment>
<dbReference type="PANTHER" id="PTHR10057:SF0">
    <property type="entry name" value="TRANSLOCATOR PROTEIN"/>
    <property type="match status" value="1"/>
</dbReference>
<evidence type="ECO:0000313" key="7">
    <source>
        <dbReference type="EMBL" id="MCW9712372.1"/>
    </source>
</evidence>
<name>A0ABT3PWZ6_9BACT</name>
<keyword evidence="5 6" id="KW-0472">Membrane</keyword>
<reference evidence="7 8" key="1">
    <citation type="submission" date="2021-11" db="EMBL/GenBank/DDBJ databases">
        <title>Aliifidinibius sp. nov., a new bacterium isolated from saline soil.</title>
        <authorList>
            <person name="Galisteo C."/>
            <person name="De La Haba R."/>
            <person name="Sanchez-Porro C."/>
            <person name="Ventosa A."/>
        </authorList>
    </citation>
    <scope>NUCLEOTIDE SEQUENCE [LARGE SCALE GENOMIC DNA]</scope>
    <source>
        <strain evidence="7 8">KACC 190600</strain>
    </source>
</reference>
<feature type="transmembrane region" description="Helical" evidence="6">
    <location>
        <begin position="131"/>
        <end position="152"/>
    </location>
</feature>
<dbReference type="Gene3D" id="1.20.1260.100">
    <property type="entry name" value="TspO/MBR protein"/>
    <property type="match status" value="1"/>
</dbReference>
<keyword evidence="4 6" id="KW-1133">Transmembrane helix</keyword>
<dbReference type="InterPro" id="IPR004307">
    <property type="entry name" value="TspO_MBR"/>
</dbReference>
<dbReference type="PIRSF" id="PIRSF005859">
    <property type="entry name" value="PBR"/>
    <property type="match status" value="1"/>
</dbReference>
<sequence>MQTTKKAAEILVWVLICSLAGIFGAQFDPGSWYALLQKPAWTPPNWIFPVVWPILYVMMGISAWFIWKLEKTSLNQPAFLWFFLQLLLNALWSWLFFGMNLIGTALAEILLLWIAVVFTIFLFWQKSRVAGLLLIPYLLWMTYASALNMAIWQLN</sequence>
<evidence type="ECO:0000256" key="1">
    <source>
        <dbReference type="ARBA" id="ARBA00004141"/>
    </source>
</evidence>
<dbReference type="InterPro" id="IPR038330">
    <property type="entry name" value="TspO/MBR-related_sf"/>
</dbReference>
<feature type="transmembrane region" description="Helical" evidence="6">
    <location>
        <begin position="7"/>
        <end position="26"/>
    </location>
</feature>
<evidence type="ECO:0000256" key="2">
    <source>
        <dbReference type="ARBA" id="ARBA00007524"/>
    </source>
</evidence>
<evidence type="ECO:0000256" key="4">
    <source>
        <dbReference type="ARBA" id="ARBA00022989"/>
    </source>
</evidence>
<comment type="similarity">
    <text evidence="2">Belongs to the TspO/BZRP family.</text>
</comment>
<dbReference type="CDD" id="cd15904">
    <property type="entry name" value="TSPO_MBR"/>
    <property type="match status" value="1"/>
</dbReference>
<organism evidence="7 8">
    <name type="scientific">Fodinibius salicampi</name>
    <dbReference type="NCBI Taxonomy" id="1920655"/>
    <lineage>
        <taxon>Bacteria</taxon>
        <taxon>Pseudomonadati</taxon>
        <taxon>Balneolota</taxon>
        <taxon>Balneolia</taxon>
        <taxon>Balneolales</taxon>
        <taxon>Balneolaceae</taxon>
        <taxon>Fodinibius</taxon>
    </lineage>
</organism>
<keyword evidence="3 6" id="KW-0812">Transmembrane</keyword>
<feature type="transmembrane region" description="Helical" evidence="6">
    <location>
        <begin position="105"/>
        <end position="124"/>
    </location>
</feature>
<accession>A0ABT3PWZ6</accession>
<dbReference type="PANTHER" id="PTHR10057">
    <property type="entry name" value="PERIPHERAL-TYPE BENZODIAZEPINE RECEPTOR"/>
    <property type="match status" value="1"/>
</dbReference>
<evidence type="ECO:0000313" key="8">
    <source>
        <dbReference type="Proteomes" id="UP001207337"/>
    </source>
</evidence>
<feature type="transmembrane region" description="Helical" evidence="6">
    <location>
        <begin position="79"/>
        <end position="99"/>
    </location>
</feature>
<evidence type="ECO:0000256" key="5">
    <source>
        <dbReference type="ARBA" id="ARBA00023136"/>
    </source>
</evidence>
<evidence type="ECO:0000256" key="6">
    <source>
        <dbReference type="SAM" id="Phobius"/>
    </source>
</evidence>
<proteinExistence type="inferred from homology"/>
<feature type="transmembrane region" description="Helical" evidence="6">
    <location>
        <begin position="46"/>
        <end position="67"/>
    </location>
</feature>
<protein>
    <submittedName>
        <fullName evidence="7">Tryptophan-rich sensory protein</fullName>
    </submittedName>
</protein>
<dbReference type="Pfam" id="PF03073">
    <property type="entry name" value="TspO_MBR"/>
    <property type="match status" value="1"/>
</dbReference>
<dbReference type="EMBL" id="JAJNDC010000001">
    <property type="protein sequence ID" value="MCW9712372.1"/>
    <property type="molecule type" value="Genomic_DNA"/>
</dbReference>
<gene>
    <name evidence="7" type="ORF">LQ318_05575</name>
</gene>